<proteinExistence type="predicted"/>
<dbReference type="Proteomes" id="UP001054889">
    <property type="component" value="Unassembled WGS sequence"/>
</dbReference>
<organism evidence="1 2">
    <name type="scientific">Eleusine coracana subsp. coracana</name>
    <dbReference type="NCBI Taxonomy" id="191504"/>
    <lineage>
        <taxon>Eukaryota</taxon>
        <taxon>Viridiplantae</taxon>
        <taxon>Streptophyta</taxon>
        <taxon>Embryophyta</taxon>
        <taxon>Tracheophyta</taxon>
        <taxon>Spermatophyta</taxon>
        <taxon>Magnoliopsida</taxon>
        <taxon>Liliopsida</taxon>
        <taxon>Poales</taxon>
        <taxon>Poaceae</taxon>
        <taxon>PACMAD clade</taxon>
        <taxon>Chloridoideae</taxon>
        <taxon>Cynodonteae</taxon>
        <taxon>Eleusininae</taxon>
        <taxon>Eleusine</taxon>
    </lineage>
</organism>
<evidence type="ECO:0000313" key="1">
    <source>
        <dbReference type="EMBL" id="GJM94946.1"/>
    </source>
</evidence>
<name>A0AAV5C9E7_ELECO</name>
<dbReference type="AlphaFoldDB" id="A0AAV5C9E7"/>
<keyword evidence="2" id="KW-1185">Reference proteome</keyword>
<reference evidence="1" key="2">
    <citation type="submission" date="2021-12" db="EMBL/GenBank/DDBJ databases">
        <title>Resequencing data analysis of finger millet.</title>
        <authorList>
            <person name="Hatakeyama M."/>
            <person name="Aluri S."/>
            <person name="Balachadran M.T."/>
            <person name="Sivarajan S.R."/>
            <person name="Poveda L."/>
            <person name="Shimizu-Inatsugi R."/>
            <person name="Schlapbach R."/>
            <person name="Sreeman S.M."/>
            <person name="Shimizu K.K."/>
        </authorList>
    </citation>
    <scope>NUCLEOTIDE SEQUENCE</scope>
</reference>
<gene>
    <name evidence="1" type="primary">ga11633</name>
    <name evidence="1" type="ORF">PR202_ga11633</name>
</gene>
<evidence type="ECO:0000313" key="2">
    <source>
        <dbReference type="Proteomes" id="UP001054889"/>
    </source>
</evidence>
<dbReference type="EMBL" id="BQKI01000005">
    <property type="protein sequence ID" value="GJM94946.1"/>
    <property type="molecule type" value="Genomic_DNA"/>
</dbReference>
<sequence length="322" mass="35484">MVVLPPSKEPLSIVLAVVKEAEQGGVVLVHCPVERRSELPGDIEIHYHMNFCSQQAPCIADQKKIADCNHGCFDLKFHIRCPFLASLGSPWQGLGELSPHHCRARLAAAVTLRHLATDQPTQIACLGLLLHLHPFPSLESHRASHSNSINVALPGLVAVDAMAQLLLLLDVVAASLLVADSRPCHTFVSFPAEPNPMGDGAVHHHRLVPRVATVVAVFRLGPHHLRHHQDHRRLHLHSIHANVQIRDAVAVARFELFAPPLEPASPRFSRLNQRAITAALLCPGCLLQQRSYSYEDEHEAVSVEDYMDVKVLRFKCVGALLL</sequence>
<protein>
    <submittedName>
        <fullName evidence="1">Uncharacterized protein</fullName>
    </submittedName>
</protein>
<reference evidence="1" key="1">
    <citation type="journal article" date="2018" name="DNA Res.">
        <title>Multiple hybrid de novo genome assembly of finger millet, an orphan allotetraploid crop.</title>
        <authorList>
            <person name="Hatakeyama M."/>
            <person name="Aluri S."/>
            <person name="Balachadran M.T."/>
            <person name="Sivarajan S.R."/>
            <person name="Patrignani A."/>
            <person name="Gruter S."/>
            <person name="Poveda L."/>
            <person name="Shimizu-Inatsugi R."/>
            <person name="Baeten J."/>
            <person name="Francoijs K.J."/>
            <person name="Nataraja K.N."/>
            <person name="Reddy Y.A.N."/>
            <person name="Phadnis S."/>
            <person name="Ravikumar R.L."/>
            <person name="Schlapbach R."/>
            <person name="Sreeman S.M."/>
            <person name="Shimizu K.K."/>
        </authorList>
    </citation>
    <scope>NUCLEOTIDE SEQUENCE</scope>
</reference>
<comment type="caution">
    <text evidence="1">The sequence shown here is derived from an EMBL/GenBank/DDBJ whole genome shotgun (WGS) entry which is preliminary data.</text>
</comment>
<accession>A0AAV5C9E7</accession>